<gene>
    <name evidence="1" type="ORF">THII_2470</name>
</gene>
<organism evidence="1 2">
    <name type="scientific">Thioploca ingrica</name>
    <dbReference type="NCBI Taxonomy" id="40754"/>
    <lineage>
        <taxon>Bacteria</taxon>
        <taxon>Pseudomonadati</taxon>
        <taxon>Pseudomonadota</taxon>
        <taxon>Gammaproteobacteria</taxon>
        <taxon>Thiotrichales</taxon>
        <taxon>Thiotrichaceae</taxon>
        <taxon>Thioploca</taxon>
    </lineage>
</organism>
<name>A0A090ALQ8_9GAMM</name>
<accession>A0A090ALQ8</accession>
<protein>
    <submittedName>
        <fullName evidence="1">Uncharacterized protein</fullName>
    </submittedName>
</protein>
<dbReference type="STRING" id="40754.THII_2470"/>
<dbReference type="AlphaFoldDB" id="A0A090ALQ8"/>
<sequence length="111" mass="12597">MNDLPNNWKKSDKSIRAIQLAFEFSKTVAEVIRNQANKQGLSSSDQIRSIIGLQPKVPKRPRLTVSLSEQDYEILANRYQLPLDDKAGIRQAIADELIAYSQSVPQREETN</sequence>
<proteinExistence type="predicted"/>
<dbReference type="Proteomes" id="UP000031623">
    <property type="component" value="Chromosome"/>
</dbReference>
<evidence type="ECO:0000313" key="2">
    <source>
        <dbReference type="Proteomes" id="UP000031623"/>
    </source>
</evidence>
<evidence type="ECO:0000313" key="1">
    <source>
        <dbReference type="EMBL" id="BAP56767.1"/>
    </source>
</evidence>
<keyword evidence="2" id="KW-1185">Reference proteome</keyword>
<dbReference type="OrthoDB" id="5624951at2"/>
<reference evidence="1" key="1">
    <citation type="journal article" date="2014" name="ISME J.">
        <title>Ecophysiology of Thioploca ingrica as revealed by the complete genome sequence supplemented with proteomic evidence.</title>
        <authorList>
            <person name="Kojima H."/>
            <person name="Ogura Y."/>
            <person name="Yamamoto N."/>
            <person name="Togashi T."/>
            <person name="Mori H."/>
            <person name="Watanabe T."/>
            <person name="Nemoto F."/>
            <person name="Kurokawa K."/>
            <person name="Hayashi T."/>
            <person name="Fukui M."/>
        </authorList>
    </citation>
    <scope>NUCLEOTIDE SEQUENCE [LARGE SCALE GENOMIC DNA]</scope>
</reference>
<dbReference type="HOGENOM" id="CLU_166932_0_0_6"/>
<dbReference type="KEGG" id="tig:THII_2470"/>
<dbReference type="EMBL" id="AP014633">
    <property type="protein sequence ID" value="BAP56767.1"/>
    <property type="molecule type" value="Genomic_DNA"/>
</dbReference>